<dbReference type="Pfam" id="PF00266">
    <property type="entry name" value="Aminotran_5"/>
    <property type="match status" value="1"/>
</dbReference>
<evidence type="ECO:0000313" key="8">
    <source>
        <dbReference type="EMBL" id="EJZ83401.1"/>
    </source>
</evidence>
<dbReference type="RefSeq" id="WP_009139120.1">
    <property type="nucleotide sequence ID" value="NZ_JH815198.1"/>
</dbReference>
<comment type="cofactor">
    <cofactor evidence="1 6">
        <name>pyridoxal 5'-phosphate</name>
        <dbReference type="ChEBI" id="CHEBI:597326"/>
    </cofactor>
</comment>
<dbReference type="SUPFAM" id="SSF53383">
    <property type="entry name" value="PLP-dependent transferases"/>
    <property type="match status" value="1"/>
</dbReference>
<keyword evidence="3" id="KW-0808">Transferase</keyword>
<gene>
    <name evidence="8" type="ORF">HMPREF9451_00906</name>
</gene>
<keyword evidence="9" id="KW-1185">Reference proteome</keyword>
<dbReference type="Gene3D" id="3.40.640.10">
    <property type="entry name" value="Type I PLP-dependent aspartate aminotransferase-like (Major domain)"/>
    <property type="match status" value="1"/>
</dbReference>
<dbReference type="HOGENOM" id="CLU_027686_1_1_11"/>
<accession>K0YIU3</accession>
<proteinExistence type="predicted"/>
<dbReference type="EMBL" id="ADMD01000007">
    <property type="protein sequence ID" value="EJZ83401.1"/>
    <property type="molecule type" value="Genomic_DNA"/>
</dbReference>
<dbReference type="PANTHER" id="PTHR42778:SF1">
    <property type="entry name" value="2-AMINOETHYLPHOSPHONATE--PYRUVATE TRANSAMINASE"/>
    <property type="match status" value="1"/>
</dbReference>
<dbReference type="InterPro" id="IPR015424">
    <property type="entry name" value="PyrdxlP-dep_Trfase"/>
</dbReference>
<name>K0YIU3_9ACTN</name>
<evidence type="ECO:0000256" key="1">
    <source>
        <dbReference type="ARBA" id="ARBA00001933"/>
    </source>
</evidence>
<protein>
    <recommendedName>
        <fullName evidence="7">Aminotransferase class V domain-containing protein</fullName>
    </recommendedName>
</protein>
<evidence type="ECO:0000256" key="3">
    <source>
        <dbReference type="ARBA" id="ARBA00022679"/>
    </source>
</evidence>
<sequence length="361" mass="38393">MLNFTVGPVQSDESICALGANQVPYFRTPEFSQVMLENERLFLKFAGAPEGSRAVFLTGSGTAGMEAAVMNTLDASDKAIVVDGGSFGHRFVKLLEVHGIDHTALTLEAGSALTKEDLAPFAGAGYTALLINLCETSTGVAYDLGMVTDFCRREGLFLIVDAVSAFLTEAIDMACADADVLITGSQKALAVPPGISVLALAPSALRRVQRIDPRCMYFDLKDALKNGERGQTPFTPAVGILLQINKRLRQIDEMGVQAELDRVAALAADFRSRIEGLPFTIFPQAPANAVTALYTGDISAKAIFTELKDNYGIWVCPNGGDMAETVFRVGHIGALTVADNEALVAALLDMQSRGLLEPGAN</sequence>
<keyword evidence="2" id="KW-0032">Aminotransferase</keyword>
<evidence type="ECO:0000256" key="6">
    <source>
        <dbReference type="PIRSR" id="PIRSR000524-50"/>
    </source>
</evidence>
<evidence type="ECO:0000256" key="5">
    <source>
        <dbReference type="PIRSR" id="PIRSR000524-1"/>
    </source>
</evidence>
<dbReference type="InterPro" id="IPR015422">
    <property type="entry name" value="PyrdxlP-dep_Trfase_small"/>
</dbReference>
<dbReference type="PANTHER" id="PTHR42778">
    <property type="entry name" value="2-AMINOETHYLPHOSPHONATE--PYRUVATE TRANSAMINASE"/>
    <property type="match status" value="1"/>
</dbReference>
<dbReference type="OrthoDB" id="9766472at2"/>
<dbReference type="eggNOG" id="COG0075">
    <property type="taxonomic scope" value="Bacteria"/>
</dbReference>
<dbReference type="InParanoid" id="K0YIU3"/>
<dbReference type="PIRSF" id="PIRSF000524">
    <property type="entry name" value="SPT"/>
    <property type="match status" value="1"/>
</dbReference>
<comment type="caution">
    <text evidence="8">The sequence shown here is derived from an EMBL/GenBank/DDBJ whole genome shotgun (WGS) entry which is preliminary data.</text>
</comment>
<feature type="binding site" evidence="5">
    <location>
        <position position="328"/>
    </location>
    <ligand>
        <name>substrate</name>
    </ligand>
</feature>
<dbReference type="InterPro" id="IPR024169">
    <property type="entry name" value="SP_NH2Trfase/AEP_transaminase"/>
</dbReference>
<feature type="domain" description="Aminotransferase class V" evidence="7">
    <location>
        <begin position="30"/>
        <end position="316"/>
    </location>
</feature>
<dbReference type="Gene3D" id="3.90.1150.10">
    <property type="entry name" value="Aspartate Aminotransferase, domain 1"/>
    <property type="match status" value="1"/>
</dbReference>
<organism evidence="8 9">
    <name type="scientific">Slackia piriformis YIT 12062</name>
    <dbReference type="NCBI Taxonomy" id="742818"/>
    <lineage>
        <taxon>Bacteria</taxon>
        <taxon>Bacillati</taxon>
        <taxon>Actinomycetota</taxon>
        <taxon>Coriobacteriia</taxon>
        <taxon>Eggerthellales</taxon>
        <taxon>Eggerthellaceae</taxon>
        <taxon>Slackia</taxon>
    </lineage>
</organism>
<keyword evidence="4 6" id="KW-0663">Pyridoxal phosphate</keyword>
<dbReference type="InterPro" id="IPR000192">
    <property type="entry name" value="Aminotrans_V_dom"/>
</dbReference>
<dbReference type="AlphaFoldDB" id="K0YIU3"/>
<dbReference type="PATRIC" id="fig|742818.3.peg.958"/>
<evidence type="ECO:0000256" key="4">
    <source>
        <dbReference type="ARBA" id="ARBA00022898"/>
    </source>
</evidence>
<evidence type="ECO:0000259" key="7">
    <source>
        <dbReference type="Pfam" id="PF00266"/>
    </source>
</evidence>
<dbReference type="GO" id="GO:0008483">
    <property type="term" value="F:transaminase activity"/>
    <property type="evidence" value="ECO:0007669"/>
    <property type="project" value="UniProtKB-KW"/>
</dbReference>
<reference evidence="8 9" key="1">
    <citation type="submission" date="2012-08" db="EMBL/GenBank/DDBJ databases">
        <title>The Genome Sequence of Slackia piriformis YIT 12062.</title>
        <authorList>
            <consortium name="The Broad Institute Genome Sequencing Platform"/>
            <person name="Earl A."/>
            <person name="Ward D."/>
            <person name="Feldgarden M."/>
            <person name="Gevers D."/>
            <person name="Morotomi M."/>
            <person name="Walker B."/>
            <person name="Young S.K."/>
            <person name="Zeng Q."/>
            <person name="Gargeya S."/>
            <person name="Fitzgerald M."/>
            <person name="Haas B."/>
            <person name="Abouelleil A."/>
            <person name="Alvarado L."/>
            <person name="Arachchi H.M."/>
            <person name="Berlin A.M."/>
            <person name="Chapman S.B."/>
            <person name="Goldberg J."/>
            <person name="Griggs A."/>
            <person name="Gujja S."/>
            <person name="Hansen M."/>
            <person name="Howarth C."/>
            <person name="Imamovic A."/>
            <person name="Larimer J."/>
            <person name="McCowen C."/>
            <person name="Montmayeur A."/>
            <person name="Murphy C."/>
            <person name="Neiman D."/>
            <person name="Pearson M."/>
            <person name="Priest M."/>
            <person name="Roberts A."/>
            <person name="Saif S."/>
            <person name="Shea T."/>
            <person name="Sisk P."/>
            <person name="Sykes S."/>
            <person name="Wortman J."/>
            <person name="Nusbaum C."/>
            <person name="Birren B."/>
        </authorList>
    </citation>
    <scope>NUCLEOTIDE SEQUENCE [LARGE SCALE GENOMIC DNA]</scope>
    <source>
        <strain evidence="8 9">YIT 12062</strain>
    </source>
</reference>
<dbReference type="InterPro" id="IPR015421">
    <property type="entry name" value="PyrdxlP-dep_Trfase_major"/>
</dbReference>
<dbReference type="Proteomes" id="UP000006069">
    <property type="component" value="Unassembled WGS sequence"/>
</dbReference>
<feature type="modified residue" description="N6-(pyridoxal phosphate)lysine" evidence="6">
    <location>
        <position position="187"/>
    </location>
</feature>
<evidence type="ECO:0000256" key="2">
    <source>
        <dbReference type="ARBA" id="ARBA00022576"/>
    </source>
</evidence>
<evidence type="ECO:0000313" key="9">
    <source>
        <dbReference type="Proteomes" id="UP000006069"/>
    </source>
</evidence>